<reference evidence="1 2" key="1">
    <citation type="submission" date="2013-08" db="EMBL/GenBank/DDBJ databases">
        <authorList>
            <person name="Weinstock G."/>
            <person name="Sodergren E."/>
            <person name="Wylie T."/>
            <person name="Fulton L."/>
            <person name="Fulton R."/>
            <person name="Fronick C."/>
            <person name="O'Laughlin M."/>
            <person name="Godfrey J."/>
            <person name="Miner T."/>
            <person name="Herter B."/>
            <person name="Appelbaum E."/>
            <person name="Cordes M."/>
            <person name="Lek S."/>
            <person name="Wollam A."/>
            <person name="Pepin K.H."/>
            <person name="Palsikar V.B."/>
            <person name="Mitreva M."/>
            <person name="Wilson R.K."/>
        </authorList>
    </citation>
    <scope>NUCLEOTIDE SEQUENCE [LARGE SCALE GENOMIC DNA]</scope>
    <source>
        <strain evidence="1 2">F0041</strain>
    </source>
</reference>
<gene>
    <name evidence="1" type="ORF">HMPREF1981_00248</name>
</gene>
<organism evidence="1 2">
    <name type="scientific">Bacteroides pyogenes F0041</name>
    <dbReference type="NCBI Taxonomy" id="1321819"/>
    <lineage>
        <taxon>Bacteria</taxon>
        <taxon>Pseudomonadati</taxon>
        <taxon>Bacteroidota</taxon>
        <taxon>Bacteroidia</taxon>
        <taxon>Bacteroidales</taxon>
        <taxon>Bacteroidaceae</taxon>
        <taxon>Bacteroides</taxon>
    </lineage>
</organism>
<evidence type="ECO:0000313" key="1">
    <source>
        <dbReference type="EMBL" id="ERI88839.1"/>
    </source>
</evidence>
<accession>U2CEB7</accession>
<dbReference type="OrthoDB" id="4956084at2"/>
<dbReference type="PANTHER" id="PTHR36455:SF1">
    <property type="entry name" value="BLR8292 PROTEIN"/>
    <property type="match status" value="1"/>
</dbReference>
<dbReference type="InterPro" id="IPR008878">
    <property type="entry name" value="Transposase_IS66_Orf2"/>
</dbReference>
<dbReference type="EMBL" id="AWSV01000018">
    <property type="protein sequence ID" value="ERI88839.1"/>
    <property type="molecule type" value="Genomic_DNA"/>
</dbReference>
<dbReference type="PATRIC" id="fig|1321819.3.peg.231"/>
<proteinExistence type="predicted"/>
<dbReference type="RefSeq" id="WP_021646050.1">
    <property type="nucleotide sequence ID" value="NZ_KE993131.1"/>
</dbReference>
<dbReference type="HOGENOM" id="CLU_128110_2_2_10"/>
<comment type="caution">
    <text evidence="1">The sequence shown here is derived from an EMBL/GenBank/DDBJ whole genome shotgun (WGS) entry which is preliminary data.</text>
</comment>
<dbReference type="NCBIfam" id="NF033819">
    <property type="entry name" value="IS66_TnpB"/>
    <property type="match status" value="1"/>
</dbReference>
<name>U2CEB7_9BACE</name>
<dbReference type="Proteomes" id="UP000016496">
    <property type="component" value="Unassembled WGS sequence"/>
</dbReference>
<dbReference type="Pfam" id="PF05717">
    <property type="entry name" value="TnpB_IS66"/>
    <property type="match status" value="1"/>
</dbReference>
<sequence length="122" mass="14197">MFNLNDSLHYLLYNRPTDMRKSFHTLSGIVTDFMGHDPCNGNVYIFMNRARNRIKLLHWEAGGMVLYSKLLETGTFGKPGSFSKDDICEAIEWRDLVMIVEGIIESGDSRRNRLENLRKLRK</sequence>
<dbReference type="PANTHER" id="PTHR36455">
    <property type="match status" value="1"/>
</dbReference>
<protein>
    <submittedName>
        <fullName evidence="1">Element, Orf2 protein, IS66 family</fullName>
    </submittedName>
</protein>
<dbReference type="AlphaFoldDB" id="U2CEB7"/>
<evidence type="ECO:0000313" key="2">
    <source>
        <dbReference type="Proteomes" id="UP000016496"/>
    </source>
</evidence>